<feature type="domain" description="FAD-binding" evidence="6">
    <location>
        <begin position="273"/>
        <end position="339"/>
    </location>
</feature>
<organism evidence="7 8">
    <name type="scientific">Cephalotrichum gorgonifer</name>
    <dbReference type="NCBI Taxonomy" id="2041049"/>
    <lineage>
        <taxon>Eukaryota</taxon>
        <taxon>Fungi</taxon>
        <taxon>Dikarya</taxon>
        <taxon>Ascomycota</taxon>
        <taxon>Pezizomycotina</taxon>
        <taxon>Sordariomycetes</taxon>
        <taxon>Hypocreomycetidae</taxon>
        <taxon>Microascales</taxon>
        <taxon>Microascaceae</taxon>
        <taxon>Cephalotrichum</taxon>
    </lineage>
</organism>
<dbReference type="InterPro" id="IPR036188">
    <property type="entry name" value="FAD/NAD-bd_sf"/>
</dbReference>
<keyword evidence="3" id="KW-0560">Oxidoreductase</keyword>
<proteinExistence type="predicted"/>
<keyword evidence="8" id="KW-1185">Reference proteome</keyword>
<dbReference type="PANTHER" id="PTHR46865">
    <property type="entry name" value="OXIDOREDUCTASE-RELATED"/>
    <property type="match status" value="1"/>
</dbReference>
<feature type="region of interest" description="Disordered" evidence="4">
    <location>
        <begin position="401"/>
        <end position="425"/>
    </location>
</feature>
<dbReference type="Gene3D" id="3.30.9.10">
    <property type="entry name" value="D-Amino Acid Oxidase, subunit A, domain 2"/>
    <property type="match status" value="1"/>
</dbReference>
<dbReference type="InterPro" id="IPR051704">
    <property type="entry name" value="FAD_aromatic-hydroxylase"/>
</dbReference>
<dbReference type="EMBL" id="ONZQ02000011">
    <property type="protein sequence ID" value="SPO04684.1"/>
    <property type="molecule type" value="Genomic_DNA"/>
</dbReference>
<evidence type="ECO:0000313" key="8">
    <source>
        <dbReference type="Proteomes" id="UP001187682"/>
    </source>
</evidence>
<evidence type="ECO:0000313" key="7">
    <source>
        <dbReference type="EMBL" id="SPO04684.1"/>
    </source>
</evidence>
<dbReference type="GO" id="GO:0016491">
    <property type="term" value="F:oxidoreductase activity"/>
    <property type="evidence" value="ECO:0007669"/>
    <property type="project" value="UniProtKB-KW"/>
</dbReference>
<reference evidence="7" key="1">
    <citation type="submission" date="2018-03" db="EMBL/GenBank/DDBJ databases">
        <authorList>
            <person name="Guldener U."/>
        </authorList>
    </citation>
    <scope>NUCLEOTIDE SEQUENCE</scope>
</reference>
<feature type="compositionally biased region" description="Basic and acidic residues" evidence="4">
    <location>
        <begin position="410"/>
        <end position="425"/>
    </location>
</feature>
<keyword evidence="2" id="KW-0274">FAD</keyword>
<comment type="caution">
    <text evidence="7">The sequence shown here is derived from an EMBL/GenBank/DDBJ whole genome shotgun (WGS) entry which is preliminary data.</text>
</comment>
<dbReference type="Pfam" id="PF01494">
    <property type="entry name" value="FAD_binding_3"/>
    <property type="match status" value="2"/>
</dbReference>
<evidence type="ECO:0000256" key="4">
    <source>
        <dbReference type="SAM" id="MobiDB-lite"/>
    </source>
</evidence>
<gene>
    <name evidence="7" type="ORF">DNG_07369</name>
</gene>
<dbReference type="Proteomes" id="UP001187682">
    <property type="component" value="Unassembled WGS sequence"/>
</dbReference>
<dbReference type="Gene3D" id="3.50.50.60">
    <property type="entry name" value="FAD/NAD(P)-binding domain"/>
    <property type="match status" value="1"/>
</dbReference>
<keyword evidence="5" id="KW-1133">Transmembrane helix</keyword>
<evidence type="ECO:0000256" key="3">
    <source>
        <dbReference type="ARBA" id="ARBA00023002"/>
    </source>
</evidence>
<keyword evidence="5" id="KW-0812">Transmembrane</keyword>
<feature type="domain" description="FAD-binding" evidence="6">
    <location>
        <begin position="8"/>
        <end position="164"/>
    </location>
</feature>
<evidence type="ECO:0000256" key="2">
    <source>
        <dbReference type="ARBA" id="ARBA00022827"/>
    </source>
</evidence>
<accession>A0AAE8N379</accession>
<evidence type="ECO:0000256" key="1">
    <source>
        <dbReference type="ARBA" id="ARBA00022630"/>
    </source>
</evidence>
<keyword evidence="1" id="KW-0285">Flavoprotein</keyword>
<dbReference type="InterPro" id="IPR002938">
    <property type="entry name" value="FAD-bd"/>
</dbReference>
<evidence type="ECO:0000259" key="6">
    <source>
        <dbReference type="Pfam" id="PF01494"/>
    </source>
</evidence>
<dbReference type="GO" id="GO:0071949">
    <property type="term" value="F:FAD binding"/>
    <property type="evidence" value="ECO:0007669"/>
    <property type="project" value="InterPro"/>
</dbReference>
<dbReference type="AlphaFoldDB" id="A0AAE8N379"/>
<dbReference type="PRINTS" id="PR00420">
    <property type="entry name" value="RNGMNOXGNASE"/>
</dbReference>
<dbReference type="PANTHER" id="PTHR46865:SF8">
    <property type="entry name" value="POSSIBLE OXIDOREDUCTASE"/>
    <property type="match status" value="1"/>
</dbReference>
<protein>
    <recommendedName>
        <fullName evidence="6">FAD-binding domain-containing protein</fullName>
    </recommendedName>
</protein>
<evidence type="ECO:0000256" key="5">
    <source>
        <dbReference type="SAM" id="Phobius"/>
    </source>
</evidence>
<sequence length="425" mass="46058">MATERPHAIILGAGIAGLTAAFWLDKAGWRSTILEDGPIKQGGQMLIISGPGYETLERMGVKGLKHLPFMLGENVVKSSSGKVLSTVGYKQTHCGVRSRIVCRGDLALALAESLPASATIRYNVNLEATQDDGPKFTAELEGGEVLTADLFIGADGQRSVVRKTYWEDEESVCLEHLGYSYATYDVTLSGVLEKPCESYHSPGRLDSYFECKDDRIAALHIWRNDVVKPFSGPTLLYDILKVVTGTKIPTVTKILRAAEEQGSVPIISPMELVTLKNWSRGRVVLLGDAAHCLTPFSGQGAGMAMASAEVLAAELKAVTGEGADGVVKALDRWEKRIRPPIERLQMKSRLVATNFLPKGKPAHMIRSLVAKMLPSDAVSTLLSAGVSDEIDRAEIDELAEEDPQRLFVQEGRDGSGKRGLDEKVV</sequence>
<name>A0AAE8N379_9PEZI</name>
<dbReference type="SUPFAM" id="SSF51905">
    <property type="entry name" value="FAD/NAD(P)-binding domain"/>
    <property type="match status" value="1"/>
</dbReference>
<feature type="transmembrane region" description="Helical" evidence="5">
    <location>
        <begin position="6"/>
        <end position="24"/>
    </location>
</feature>
<keyword evidence="5" id="KW-0472">Membrane</keyword>